<protein>
    <submittedName>
        <fullName evidence="1">Uncharacterized protein</fullName>
    </submittedName>
</protein>
<organism evidence="1 2">
    <name type="scientific">Petralouisia muris</name>
    <dbReference type="NCBI Taxonomy" id="3032872"/>
    <lineage>
        <taxon>Bacteria</taxon>
        <taxon>Bacillati</taxon>
        <taxon>Bacillota</taxon>
        <taxon>Clostridia</taxon>
        <taxon>Lachnospirales</taxon>
        <taxon>Lachnospiraceae</taxon>
        <taxon>Petralouisia</taxon>
    </lineage>
</organism>
<dbReference type="EMBL" id="SRYA01000055">
    <property type="protein sequence ID" value="TGY91523.1"/>
    <property type="molecule type" value="Genomic_DNA"/>
</dbReference>
<comment type="caution">
    <text evidence="1">The sequence shown here is derived from an EMBL/GenBank/DDBJ whole genome shotgun (WGS) entry which is preliminary data.</text>
</comment>
<name>A0AC61RR54_9FIRM</name>
<evidence type="ECO:0000313" key="2">
    <source>
        <dbReference type="Proteomes" id="UP000304953"/>
    </source>
</evidence>
<gene>
    <name evidence="1" type="ORF">E5329_20805</name>
</gene>
<reference evidence="1" key="1">
    <citation type="submission" date="2019-04" db="EMBL/GenBank/DDBJ databases">
        <title>Microbes associate with the intestines of laboratory mice.</title>
        <authorList>
            <person name="Navarre W."/>
            <person name="Wong E."/>
            <person name="Huang K."/>
            <person name="Tropini C."/>
            <person name="Ng K."/>
            <person name="Yu B."/>
        </authorList>
    </citation>
    <scope>NUCLEOTIDE SEQUENCE</scope>
    <source>
        <strain evidence="1">NM01_1-7b</strain>
    </source>
</reference>
<dbReference type="Proteomes" id="UP000304953">
    <property type="component" value="Unassembled WGS sequence"/>
</dbReference>
<keyword evidence="2" id="KW-1185">Reference proteome</keyword>
<evidence type="ECO:0000313" key="1">
    <source>
        <dbReference type="EMBL" id="TGY91523.1"/>
    </source>
</evidence>
<sequence>MKQLKELIRIDSHFRKSINLNLDLGSEERLNSYIPTRSSLVILKRYLKNIYEKSGEHATLFMGPYGKGKSHLLLVLISILQGKAQGILPKIEKTDRETAEMIRKIRHERRFFLPVIVSGSGTDLNRLFLYALKEALEREGMADIVPESNYSEALNTLKQWKREYPKAYLRWQEYLKEEQETAEHMEARLERMDEKAMEIFVKYYPKLTAGSKFFPMVQSDALKIYQEVSRGLQERYGCEGILLIFDEFSKYIEGHGKENFARDMKTLQDMCELAERGQNRQLHLILVAHKSIHAYEKGIDKSVKDAFMGVEGRLKEVRFHVSVRNHYELIGNTLAKQEPEFSEWFFRYKRETGYGKIAELSYGLPCFRKLFSEYAEFARVMERGCFPLTPVCACVLLHISEKAAQNERTIFTFLTGNEPGSLPGILEEGKDGWVGTEAVYDYFRSLFRDNQDQPKIHNEWLKAEYALKHTADLSEQKVIKTMALIRMLQNEEELPAVDLTIRLGIGMEESCYQAAMEGLKQRQVVMFRSSLGTYAFKNNIGINVEKEIREEIARQPLEFPVCRYLKQVSELDYVLPRQHNQKRSMTRYFQYEFLREEEFLSLDTAEFLFEEQFSDGKLLALICEEMPDYDAIGKKTEELREDRIAVLAPICAFDKMDCVRRLAAISCLKEQPKFTEENQVLLRELELYEEDMIFEVNASLERDFIPGEGGSIVFYQSKAARRFHSDLEFNRFLSEICENYYRFSPRVNHELLNIRQVSGQYLRARNKVVSALLQEQAEQFHKGTAPECMIYRAAFVRTGVMDAQFELDSGCGRILEEIDGFFLRCIGTSCSFGMLYQKLQGKDYGVRKGIMPLFLAQRLAMAEGIPVIYLQKKELEINETVLNLVNDFPQNYELYLEPESGRKDQYLKTLVEIFQIQEGICTTRQKRLAQIAEGMQKWYRSLPQYVMVTSDFPQRERNEIRRFRKLLKRSEINPRETLFEHLPELVKKNALVSSESSRRKLSEDGDLEYDLPETAEEIAHIKRCMEQAFSKLQRQMAADVKKIYGGKEQESLAGALGSWFWKHGSAGREKILSKNTHDMLEYLKELDTNDELEIISRLSKIVLDICMEDWNDETPEMFRKRLSDIKEETEHAADQEEGTKTIILLDEKGNDIRRSYEEVKDSTSSFLKNMIDEAMEDFEDTLETSQKVAVLVEVLQELLR</sequence>
<proteinExistence type="predicted"/>
<accession>A0AC61RR54</accession>